<organism evidence="1 2">
    <name type="scientific">Nitrosospira briensis</name>
    <dbReference type="NCBI Taxonomy" id="35799"/>
    <lineage>
        <taxon>Bacteria</taxon>
        <taxon>Pseudomonadati</taxon>
        <taxon>Pseudomonadota</taxon>
        <taxon>Betaproteobacteria</taxon>
        <taxon>Nitrosomonadales</taxon>
        <taxon>Nitrosomonadaceae</taxon>
        <taxon>Nitrosospira</taxon>
    </lineage>
</organism>
<dbReference type="AlphaFoldDB" id="A0A1I4YCA7"/>
<dbReference type="OrthoDB" id="8564497at2"/>
<protein>
    <submittedName>
        <fullName evidence="1">Uncharacterized protein</fullName>
    </submittedName>
</protein>
<proteinExistence type="predicted"/>
<name>A0A1I4YCA7_9PROT</name>
<dbReference type="RefSeq" id="WP_074794452.1">
    <property type="nucleotide sequence ID" value="NZ_FOVJ01000001.1"/>
</dbReference>
<evidence type="ECO:0000313" key="2">
    <source>
        <dbReference type="Proteomes" id="UP000183107"/>
    </source>
</evidence>
<reference evidence="2" key="1">
    <citation type="submission" date="2016-10" db="EMBL/GenBank/DDBJ databases">
        <authorList>
            <person name="Varghese N."/>
        </authorList>
    </citation>
    <scope>NUCLEOTIDE SEQUENCE [LARGE SCALE GENOMIC DNA]</scope>
    <source>
        <strain evidence="2">Nsp8</strain>
    </source>
</reference>
<dbReference type="Proteomes" id="UP000183107">
    <property type="component" value="Unassembled WGS sequence"/>
</dbReference>
<gene>
    <name evidence="1" type="ORF">SAMN05216386_0621</name>
</gene>
<dbReference type="EMBL" id="FOVJ01000001">
    <property type="protein sequence ID" value="SFN35677.1"/>
    <property type="molecule type" value="Genomic_DNA"/>
</dbReference>
<keyword evidence="2" id="KW-1185">Reference proteome</keyword>
<accession>A0A1I4YCA7</accession>
<evidence type="ECO:0000313" key="1">
    <source>
        <dbReference type="EMBL" id="SFN35677.1"/>
    </source>
</evidence>
<sequence length="88" mass="9776">MKTIYEILMAAPPAQVTRCKIAMVEIAHGHWEAAASTMEDAIQESEPGEWVLDCMQMRDFCVMMDKVKCQGLSGVAKNRGTGMDRLVN</sequence>